<organism evidence="1 2">
    <name type="scientific">Liparis tanakae</name>
    <name type="common">Tanaka's snailfish</name>
    <dbReference type="NCBI Taxonomy" id="230148"/>
    <lineage>
        <taxon>Eukaryota</taxon>
        <taxon>Metazoa</taxon>
        <taxon>Chordata</taxon>
        <taxon>Craniata</taxon>
        <taxon>Vertebrata</taxon>
        <taxon>Euteleostomi</taxon>
        <taxon>Actinopterygii</taxon>
        <taxon>Neopterygii</taxon>
        <taxon>Teleostei</taxon>
        <taxon>Neoteleostei</taxon>
        <taxon>Acanthomorphata</taxon>
        <taxon>Eupercaria</taxon>
        <taxon>Perciformes</taxon>
        <taxon>Cottioidei</taxon>
        <taxon>Cottales</taxon>
        <taxon>Liparidae</taxon>
        <taxon>Liparis</taxon>
    </lineage>
</organism>
<dbReference type="AlphaFoldDB" id="A0A4Z2H506"/>
<dbReference type="EMBL" id="SRLO01000324">
    <property type="protein sequence ID" value="TNN60947.1"/>
    <property type="molecule type" value="Genomic_DNA"/>
</dbReference>
<evidence type="ECO:0000313" key="2">
    <source>
        <dbReference type="Proteomes" id="UP000314294"/>
    </source>
</evidence>
<accession>A0A4Z2H506</accession>
<evidence type="ECO:0000313" key="1">
    <source>
        <dbReference type="EMBL" id="TNN60947.1"/>
    </source>
</evidence>
<reference evidence="1 2" key="1">
    <citation type="submission" date="2019-03" db="EMBL/GenBank/DDBJ databases">
        <title>First draft genome of Liparis tanakae, snailfish: a comprehensive survey of snailfish specific genes.</title>
        <authorList>
            <person name="Kim W."/>
            <person name="Song I."/>
            <person name="Jeong J.-H."/>
            <person name="Kim D."/>
            <person name="Kim S."/>
            <person name="Ryu S."/>
            <person name="Song J.Y."/>
            <person name="Lee S.K."/>
        </authorList>
    </citation>
    <scope>NUCLEOTIDE SEQUENCE [LARGE SCALE GENOMIC DNA]</scope>
    <source>
        <tissue evidence="1">Muscle</tissue>
    </source>
</reference>
<keyword evidence="2" id="KW-1185">Reference proteome</keyword>
<protein>
    <submittedName>
        <fullName evidence="1">Uncharacterized protein</fullName>
    </submittedName>
</protein>
<name>A0A4Z2H506_9TELE</name>
<gene>
    <name evidence="1" type="ORF">EYF80_028827</name>
</gene>
<proteinExistence type="predicted"/>
<comment type="caution">
    <text evidence="1">The sequence shown here is derived from an EMBL/GenBank/DDBJ whole genome shotgun (WGS) entry which is preliminary data.</text>
</comment>
<sequence>MIQENHQSVVAEVEAGEVGQARQHAHGNQLQQVAAKVERAESELRAERAGLHHADEVVAEVQVLQLLERGEVDAGLNGDAFGDGGQALAVAADRLALSGALAAGGAAQGGAGQEKQQGPAQEEVAVVQGCVSHLNHHRDKFLV</sequence>
<dbReference type="Proteomes" id="UP000314294">
    <property type="component" value="Unassembled WGS sequence"/>
</dbReference>